<dbReference type="GO" id="GO:0071578">
    <property type="term" value="P:zinc ion import across plasma membrane"/>
    <property type="evidence" value="ECO:0007669"/>
    <property type="project" value="TreeGrafter"/>
</dbReference>
<evidence type="ECO:0000256" key="1">
    <source>
        <dbReference type="ARBA" id="ARBA00004141"/>
    </source>
</evidence>
<dbReference type="InterPro" id="IPR003689">
    <property type="entry name" value="ZIP"/>
</dbReference>
<name>A0A667YI58_9TELE</name>
<keyword evidence="4 6" id="KW-1133">Transmembrane helix</keyword>
<feature type="transmembrane region" description="Helical" evidence="6">
    <location>
        <begin position="100"/>
        <end position="121"/>
    </location>
</feature>
<dbReference type="Ensembl" id="ENSMMDT00005026585.1">
    <property type="protein sequence ID" value="ENSMMDP00005026038.1"/>
    <property type="gene ID" value="ENSMMDG00005012462.1"/>
</dbReference>
<accession>A0A667YI58</accession>
<protein>
    <submittedName>
        <fullName evidence="7">Solute carrier family 39 member 8</fullName>
    </submittedName>
</protein>
<keyword evidence="5 6" id="KW-0472">Membrane</keyword>
<comment type="subcellular location">
    <subcellularLocation>
        <location evidence="1">Membrane</location>
        <topology evidence="1">Multi-pass membrane protein</topology>
    </subcellularLocation>
</comment>
<sequence length="139" mass="15209">MITLSDALHNFIDGLAIGASFTVSVLTGFSTSIAIVCEEFPHELGDFVILLNAGMSIPQAIFFNLLSAMSCYVGLALGILVGSAFAPNAIFAIAGGMFLYIALADMVLCYLFIYLFIYFLFLNKRPCLLYLFICLFLLF</sequence>
<evidence type="ECO:0000256" key="3">
    <source>
        <dbReference type="ARBA" id="ARBA00022692"/>
    </source>
</evidence>
<evidence type="ECO:0000256" key="5">
    <source>
        <dbReference type="ARBA" id="ARBA00023136"/>
    </source>
</evidence>
<dbReference type="GO" id="GO:0030003">
    <property type="term" value="P:intracellular monoatomic cation homeostasis"/>
    <property type="evidence" value="ECO:0007669"/>
    <property type="project" value="TreeGrafter"/>
</dbReference>
<dbReference type="PANTHER" id="PTHR12191:SF2">
    <property type="entry name" value="METAL CATION SYMPORTER ZIP8"/>
    <property type="match status" value="1"/>
</dbReference>
<dbReference type="GO" id="GO:0005886">
    <property type="term" value="C:plasma membrane"/>
    <property type="evidence" value="ECO:0007669"/>
    <property type="project" value="TreeGrafter"/>
</dbReference>
<keyword evidence="3 6" id="KW-0812">Transmembrane</keyword>
<dbReference type="GO" id="GO:0140410">
    <property type="term" value="F:monoatomic cation:bicarbonate symporter activity"/>
    <property type="evidence" value="ECO:0007669"/>
    <property type="project" value="TreeGrafter"/>
</dbReference>
<feature type="transmembrane region" description="Helical" evidence="6">
    <location>
        <begin position="73"/>
        <end position="94"/>
    </location>
</feature>
<reference evidence="7" key="1">
    <citation type="submission" date="2019-06" db="EMBL/GenBank/DDBJ databases">
        <authorList>
            <consortium name="Wellcome Sanger Institute Data Sharing"/>
        </authorList>
    </citation>
    <scope>NUCLEOTIDE SEQUENCE [LARGE SCALE GENOMIC DNA]</scope>
</reference>
<evidence type="ECO:0000256" key="2">
    <source>
        <dbReference type="ARBA" id="ARBA00006939"/>
    </source>
</evidence>
<feature type="transmembrane region" description="Helical" evidence="6">
    <location>
        <begin position="47"/>
        <end position="66"/>
    </location>
</feature>
<evidence type="ECO:0000313" key="7">
    <source>
        <dbReference type="Ensembl" id="ENSMMDP00005026038.1"/>
    </source>
</evidence>
<evidence type="ECO:0000256" key="4">
    <source>
        <dbReference type="ARBA" id="ARBA00022989"/>
    </source>
</evidence>
<reference evidence="7" key="3">
    <citation type="submission" date="2025-09" db="UniProtKB">
        <authorList>
            <consortium name="Ensembl"/>
        </authorList>
    </citation>
    <scope>IDENTIFICATION</scope>
</reference>
<organism evidence="7 8">
    <name type="scientific">Myripristis murdjan</name>
    <name type="common">pinecone soldierfish</name>
    <dbReference type="NCBI Taxonomy" id="586833"/>
    <lineage>
        <taxon>Eukaryota</taxon>
        <taxon>Metazoa</taxon>
        <taxon>Chordata</taxon>
        <taxon>Craniata</taxon>
        <taxon>Vertebrata</taxon>
        <taxon>Euteleostomi</taxon>
        <taxon>Actinopterygii</taxon>
        <taxon>Neopterygii</taxon>
        <taxon>Teleostei</taxon>
        <taxon>Neoteleostei</taxon>
        <taxon>Acanthomorphata</taxon>
        <taxon>Holocentriformes</taxon>
        <taxon>Holocentridae</taxon>
        <taxon>Myripristis</taxon>
    </lineage>
</organism>
<dbReference type="Pfam" id="PF02535">
    <property type="entry name" value="Zip"/>
    <property type="match status" value="1"/>
</dbReference>
<evidence type="ECO:0000256" key="6">
    <source>
        <dbReference type="SAM" id="Phobius"/>
    </source>
</evidence>
<evidence type="ECO:0000313" key="8">
    <source>
        <dbReference type="Proteomes" id="UP000472263"/>
    </source>
</evidence>
<dbReference type="GeneTree" id="ENSGT00940000158926"/>
<keyword evidence="8" id="KW-1185">Reference proteome</keyword>
<comment type="similarity">
    <text evidence="2">Belongs to the ZIP transporter (TC 2.A.5) family.</text>
</comment>
<dbReference type="InterPro" id="IPR050799">
    <property type="entry name" value="ZIP_Transporter"/>
</dbReference>
<dbReference type="Proteomes" id="UP000472263">
    <property type="component" value="Chromosome 22"/>
</dbReference>
<proteinExistence type="inferred from homology"/>
<feature type="transmembrane region" description="Helical" evidence="6">
    <location>
        <begin position="12"/>
        <end position="35"/>
    </location>
</feature>
<gene>
    <name evidence="7" type="primary">SLC39A8</name>
    <name evidence="7" type="synonym">slc39a8</name>
</gene>
<dbReference type="GO" id="GO:0005385">
    <property type="term" value="F:zinc ion transmembrane transporter activity"/>
    <property type="evidence" value="ECO:0007669"/>
    <property type="project" value="TreeGrafter"/>
</dbReference>
<reference evidence="7" key="2">
    <citation type="submission" date="2025-08" db="UniProtKB">
        <authorList>
            <consortium name="Ensembl"/>
        </authorList>
    </citation>
    <scope>IDENTIFICATION</scope>
</reference>
<dbReference type="AlphaFoldDB" id="A0A667YI58"/>
<dbReference type="PANTHER" id="PTHR12191">
    <property type="entry name" value="SOLUTE CARRIER FAMILY 39"/>
    <property type="match status" value="1"/>
</dbReference>